<dbReference type="EMBL" id="BMQO01000039">
    <property type="protein sequence ID" value="GGS43802.1"/>
    <property type="molecule type" value="Genomic_DNA"/>
</dbReference>
<organism evidence="1 2">
    <name type="scientific">Deinococcus knuensis</name>
    <dbReference type="NCBI Taxonomy" id="1837380"/>
    <lineage>
        <taxon>Bacteria</taxon>
        <taxon>Thermotogati</taxon>
        <taxon>Deinococcota</taxon>
        <taxon>Deinococci</taxon>
        <taxon>Deinococcales</taxon>
        <taxon>Deinococcaceae</taxon>
        <taxon>Deinococcus</taxon>
    </lineage>
</organism>
<accession>A0ABQ2SXV4</accession>
<name>A0ABQ2SXV4_9DEIO</name>
<evidence type="ECO:0000313" key="1">
    <source>
        <dbReference type="EMBL" id="GGS43802.1"/>
    </source>
</evidence>
<reference evidence="2" key="1">
    <citation type="journal article" date="2019" name="Int. J. Syst. Evol. Microbiol.">
        <title>The Global Catalogue of Microorganisms (GCM) 10K type strain sequencing project: providing services to taxonomists for standard genome sequencing and annotation.</title>
        <authorList>
            <consortium name="The Broad Institute Genomics Platform"/>
            <consortium name="The Broad Institute Genome Sequencing Center for Infectious Disease"/>
            <person name="Wu L."/>
            <person name="Ma J."/>
        </authorList>
    </citation>
    <scope>NUCLEOTIDE SEQUENCE [LARGE SCALE GENOMIC DNA]</scope>
    <source>
        <strain evidence="2">JCM 31406</strain>
    </source>
</reference>
<proteinExistence type="predicted"/>
<evidence type="ECO:0000313" key="2">
    <source>
        <dbReference type="Proteomes" id="UP000620633"/>
    </source>
</evidence>
<keyword evidence="2" id="KW-1185">Reference proteome</keyword>
<protein>
    <submittedName>
        <fullName evidence="1">Uncharacterized protein</fullName>
    </submittedName>
</protein>
<gene>
    <name evidence="1" type="ORF">GCM10008961_38490</name>
</gene>
<comment type="caution">
    <text evidence="1">The sequence shown here is derived from an EMBL/GenBank/DDBJ whole genome shotgun (WGS) entry which is preliminary data.</text>
</comment>
<dbReference type="Proteomes" id="UP000620633">
    <property type="component" value="Unassembled WGS sequence"/>
</dbReference>
<sequence length="241" mass="26951">MTAALAAAVIQATEVPHIWLILYKTRHLDSCISALRQEQPLPLSGVGGDLQQQTYADLLDTMTDTYPELRDALSAGGQGIFKAYLDDAMKAEYNALKHSNRVNPASIQGRTTVGDMDWQRTMIFEQLHKIETQGLTGHVLQWSVHPVELTTLYAQIDLCLRWLDVLHWALRRLHGVDTATPHPGFPPLEDVTKVWASGEAVMVVTQELTSRGRLLEDGRRRTAVPLSEDDSLPHGITRREI</sequence>